<evidence type="ECO:0000256" key="1">
    <source>
        <dbReference type="SAM" id="SignalP"/>
    </source>
</evidence>
<evidence type="ECO:0000313" key="3">
    <source>
        <dbReference type="Proteomes" id="UP001525890"/>
    </source>
</evidence>
<keyword evidence="3" id="KW-1185">Reference proteome</keyword>
<comment type="caution">
    <text evidence="2">The sequence shown here is derived from an EMBL/GenBank/DDBJ whole genome shotgun (WGS) entry which is preliminary data.</text>
</comment>
<evidence type="ECO:0000313" key="2">
    <source>
        <dbReference type="EMBL" id="MCT7968874.1"/>
    </source>
</evidence>
<organism evidence="2 3">
    <name type="scientific">Laspinema palackyanum D2a</name>
    <dbReference type="NCBI Taxonomy" id="2953684"/>
    <lineage>
        <taxon>Bacteria</taxon>
        <taxon>Bacillati</taxon>
        <taxon>Cyanobacteriota</taxon>
        <taxon>Cyanophyceae</taxon>
        <taxon>Oscillatoriophycideae</taxon>
        <taxon>Oscillatoriales</taxon>
        <taxon>Laspinemataceae</taxon>
        <taxon>Laspinema</taxon>
        <taxon>Laspinema palackyanum</taxon>
    </lineage>
</organism>
<reference evidence="2 3" key="1">
    <citation type="journal article" date="2022" name="Front. Microbiol.">
        <title>High genomic differentiation and limited gene flow indicate recent cryptic speciation within the genus Laspinema (cyanobacteria).</title>
        <authorList>
            <person name="Stanojkovic A."/>
            <person name="Skoupy S."/>
            <person name="Skaloud P."/>
            <person name="Dvorak P."/>
        </authorList>
    </citation>
    <scope>NUCLEOTIDE SEQUENCE [LARGE SCALE GENOMIC DNA]</scope>
    <source>
        <strain evidence="2 3">D2a</strain>
    </source>
</reference>
<feature type="chain" id="PRO_5046940033" evidence="1">
    <location>
        <begin position="31"/>
        <end position="204"/>
    </location>
</feature>
<dbReference type="NCBIfam" id="TIGR02595">
    <property type="entry name" value="PEP_CTERM"/>
    <property type="match status" value="1"/>
</dbReference>
<proteinExistence type="predicted"/>
<accession>A0ABT2MVV2</accession>
<dbReference type="EMBL" id="JAMXFF010000038">
    <property type="protein sequence ID" value="MCT7968874.1"/>
    <property type="molecule type" value="Genomic_DNA"/>
</dbReference>
<dbReference type="RefSeq" id="WP_368008355.1">
    <property type="nucleotide sequence ID" value="NZ_JAMXFF010000038.1"/>
</dbReference>
<name>A0ABT2MVV2_9CYAN</name>
<keyword evidence="1" id="KW-0732">Signal</keyword>
<dbReference type="InterPro" id="IPR013424">
    <property type="entry name" value="Ice-binding_C"/>
</dbReference>
<dbReference type="Proteomes" id="UP001525890">
    <property type="component" value="Unassembled WGS sequence"/>
</dbReference>
<protein>
    <submittedName>
        <fullName evidence="2">PEP-CTERM sorting domain-containing protein</fullName>
    </submittedName>
</protein>
<gene>
    <name evidence="2" type="ORF">NG799_21425</name>
</gene>
<sequence>MSANLLTRSTLAITGAVFSLGAIAINPASAARITYDFFFDIGDHNQSSPLTGRFSYDEATEVKEVRPPDMGYPWATVEQRYEVDSIEFLFQDKVYTQADSPSPLQWHTASFLDGPEGWGPLIQVLSWVTEDFTFRGLYDRESGSTHFYSHGNNGPRYNSVRSLVFSRVEEQPTPVPEPTILGGLSVLGFAGLLGKKRRKAQSVD</sequence>
<feature type="signal peptide" evidence="1">
    <location>
        <begin position="1"/>
        <end position="30"/>
    </location>
</feature>